<evidence type="ECO:0000313" key="2">
    <source>
        <dbReference type="EMBL" id="ANH37368.1"/>
    </source>
</evidence>
<accession>A0A1A9GGG9</accession>
<reference evidence="2 3" key="1">
    <citation type="submission" date="2016-03" db="EMBL/GenBank/DDBJ databases">
        <title>Complete genome sequence of a soil Actinobacterium, Nocardioides dokdonensis FR1436.</title>
        <authorList>
            <person name="Kwon S.-K."/>
            <person name="Kim K."/>
            <person name="Kim J.F."/>
        </authorList>
    </citation>
    <scope>NUCLEOTIDE SEQUENCE [LARGE SCALE GENOMIC DNA]</scope>
    <source>
        <strain evidence="2 3">FR1436</strain>
    </source>
</reference>
<dbReference type="EMBL" id="CP015079">
    <property type="protein sequence ID" value="ANH37368.1"/>
    <property type="molecule type" value="Genomic_DNA"/>
</dbReference>
<dbReference type="RefSeq" id="WP_068106917.1">
    <property type="nucleotide sequence ID" value="NZ_CP015079.1"/>
</dbReference>
<dbReference type="InterPro" id="IPR016032">
    <property type="entry name" value="Sig_transdc_resp-reg_C-effctor"/>
</dbReference>
<keyword evidence="3" id="KW-1185">Reference proteome</keyword>
<dbReference type="Gene3D" id="1.10.10.10">
    <property type="entry name" value="Winged helix-like DNA-binding domain superfamily/Winged helix DNA-binding domain"/>
    <property type="match status" value="1"/>
</dbReference>
<gene>
    <name evidence="2" type="ORF">I601_0925</name>
</gene>
<dbReference type="AlphaFoldDB" id="A0A1A9GGG9"/>
<dbReference type="InterPro" id="IPR000792">
    <property type="entry name" value="Tscrpt_reg_LuxR_C"/>
</dbReference>
<dbReference type="SMART" id="SM00421">
    <property type="entry name" value="HTH_LUXR"/>
    <property type="match status" value="1"/>
</dbReference>
<dbReference type="GO" id="GO:0006355">
    <property type="term" value="P:regulation of DNA-templated transcription"/>
    <property type="evidence" value="ECO:0007669"/>
    <property type="project" value="InterPro"/>
</dbReference>
<sequence length="330" mass="36191">MVHPSSSSVISALGFSRNANRAYYRVLGQSGRELVSVAAALLQTPDELLKDLAPLVEHGIVTVEGPRLFVVSPAEAVTRLVAASAASAAATHAQLTAVADAIPHLTASSARPAPGAVHNLQQIDGEISSGGQPVELLTSMIRESRGDLLWLRPDQFRKPREDAMAQIVGEAVRTGRRSRAIYPVRAMSEVPDTLRLRSEVGEEIRLLPDLPTRMFIIGTSHVILPEPLGMFDEPRSLMRQRGWVDAMILWFESMWDRAAPLDLEGARDTRPDMRDFLLDQLATGAQDEQIARRLGVSLRTVRRRVAELMSDLGADSRFQAGVEAARRGWL</sequence>
<name>A0A1A9GGG9_9ACTN</name>
<dbReference type="Proteomes" id="UP000077868">
    <property type="component" value="Chromosome"/>
</dbReference>
<dbReference type="PATRIC" id="fig|1300347.3.peg.923"/>
<dbReference type="InterPro" id="IPR036388">
    <property type="entry name" value="WH-like_DNA-bd_sf"/>
</dbReference>
<dbReference type="GO" id="GO:0003677">
    <property type="term" value="F:DNA binding"/>
    <property type="evidence" value="ECO:0007669"/>
    <property type="project" value="InterPro"/>
</dbReference>
<dbReference type="OrthoDB" id="3728246at2"/>
<proteinExistence type="predicted"/>
<dbReference type="KEGG" id="ndk:I601_0925"/>
<evidence type="ECO:0000313" key="3">
    <source>
        <dbReference type="Proteomes" id="UP000077868"/>
    </source>
</evidence>
<protein>
    <recommendedName>
        <fullName evidence="1">HTH luxR-type domain-containing protein</fullName>
    </recommendedName>
</protein>
<organism evidence="2 3">
    <name type="scientific">Nocardioides dokdonensis FR1436</name>
    <dbReference type="NCBI Taxonomy" id="1300347"/>
    <lineage>
        <taxon>Bacteria</taxon>
        <taxon>Bacillati</taxon>
        <taxon>Actinomycetota</taxon>
        <taxon>Actinomycetes</taxon>
        <taxon>Propionibacteriales</taxon>
        <taxon>Nocardioidaceae</taxon>
        <taxon>Nocardioides</taxon>
    </lineage>
</organism>
<dbReference type="STRING" id="1300347.I601_0925"/>
<feature type="domain" description="HTH luxR-type" evidence="1">
    <location>
        <begin position="277"/>
        <end position="324"/>
    </location>
</feature>
<dbReference type="SUPFAM" id="SSF46894">
    <property type="entry name" value="C-terminal effector domain of the bipartite response regulators"/>
    <property type="match status" value="1"/>
</dbReference>
<evidence type="ECO:0000259" key="1">
    <source>
        <dbReference type="SMART" id="SM00421"/>
    </source>
</evidence>